<accession>A0A2N6QPP9</accession>
<dbReference type="RefSeq" id="WP_102697660.1">
    <property type="nucleotide sequence ID" value="NZ_PNGJ01000007.1"/>
</dbReference>
<evidence type="ECO:0000313" key="3">
    <source>
        <dbReference type="Proteomes" id="UP000235564"/>
    </source>
</evidence>
<gene>
    <name evidence="2" type="ORF">CJ231_09035</name>
</gene>
<protein>
    <recommendedName>
        <fullName evidence="4">DUF4890 domain-containing protein</fullName>
    </recommendedName>
</protein>
<evidence type="ECO:0000313" key="2">
    <source>
        <dbReference type="EMBL" id="PMC23670.1"/>
    </source>
</evidence>
<evidence type="ECO:0008006" key="4">
    <source>
        <dbReference type="Google" id="ProtNLM"/>
    </source>
</evidence>
<feature type="signal peptide" evidence="1">
    <location>
        <begin position="1"/>
        <end position="21"/>
    </location>
</feature>
<organism evidence="2 3">
    <name type="scientific">Hoylesella buccalis</name>
    <dbReference type="NCBI Taxonomy" id="28127"/>
    <lineage>
        <taxon>Bacteria</taxon>
        <taxon>Pseudomonadati</taxon>
        <taxon>Bacteroidota</taxon>
        <taxon>Bacteroidia</taxon>
        <taxon>Bacteroidales</taxon>
        <taxon>Prevotellaceae</taxon>
        <taxon>Hoylesella</taxon>
    </lineage>
</organism>
<dbReference type="EMBL" id="PNGJ01000007">
    <property type="protein sequence ID" value="PMC23670.1"/>
    <property type="molecule type" value="Genomic_DNA"/>
</dbReference>
<sequence>MKHVLSVIFITFCLLVSSATAQPQRGQRRFNPQKFQAELEQFITTEAGLTPQESAAFFPVYRDMRKKQMTYFAEGRRFRHLNVTDEEACEEAIRKNAANEVKIKEIQQQYHLQFLTILPACKVFKIIRAEEKFHRQMMRRVAMCRQQQQKVKK</sequence>
<proteinExistence type="predicted"/>
<feature type="chain" id="PRO_5014892098" description="DUF4890 domain-containing protein" evidence="1">
    <location>
        <begin position="22"/>
        <end position="153"/>
    </location>
</feature>
<reference evidence="2 3" key="1">
    <citation type="submission" date="2017-09" db="EMBL/GenBank/DDBJ databases">
        <title>Bacterial strain isolated from the female urinary microbiota.</title>
        <authorList>
            <person name="Thomas-White K."/>
            <person name="Kumar N."/>
            <person name="Forster S."/>
            <person name="Putonti C."/>
            <person name="Lawley T."/>
            <person name="Wolfe A.J."/>
        </authorList>
    </citation>
    <scope>NUCLEOTIDE SEQUENCE [LARGE SCALE GENOMIC DNA]</scope>
    <source>
        <strain evidence="2 3">UMB0536</strain>
    </source>
</reference>
<comment type="caution">
    <text evidence="2">The sequence shown here is derived from an EMBL/GenBank/DDBJ whole genome shotgun (WGS) entry which is preliminary data.</text>
</comment>
<dbReference type="AlphaFoldDB" id="A0A2N6QPP9"/>
<name>A0A2N6QPP9_9BACT</name>
<dbReference type="OrthoDB" id="1081813at2"/>
<evidence type="ECO:0000256" key="1">
    <source>
        <dbReference type="SAM" id="SignalP"/>
    </source>
</evidence>
<dbReference type="Proteomes" id="UP000235564">
    <property type="component" value="Unassembled WGS sequence"/>
</dbReference>
<keyword evidence="1" id="KW-0732">Signal</keyword>